<dbReference type="EMBL" id="JAEKJA010000015">
    <property type="protein sequence ID" value="MBJ3777452.1"/>
    <property type="molecule type" value="Genomic_DNA"/>
</dbReference>
<protein>
    <submittedName>
        <fullName evidence="2">PadR family transcriptional regulator</fullName>
    </submittedName>
</protein>
<reference evidence="2" key="1">
    <citation type="submission" date="2020-12" db="EMBL/GenBank/DDBJ databases">
        <title>Bacterial taxonomy.</title>
        <authorList>
            <person name="Pan X."/>
        </authorList>
    </citation>
    <scope>NUCLEOTIDE SEQUENCE</scope>
    <source>
        <strain evidence="2">B2012</strain>
    </source>
</reference>
<comment type="caution">
    <text evidence="2">The sequence shown here is derived from an EMBL/GenBank/DDBJ whole genome shotgun (WGS) entry which is preliminary data.</text>
</comment>
<dbReference type="InterPro" id="IPR005149">
    <property type="entry name" value="Tscrpt_reg_PadR_N"/>
</dbReference>
<accession>A0A934IP41</accession>
<dbReference type="PANTHER" id="PTHR43252">
    <property type="entry name" value="TRANSCRIPTIONAL REGULATOR YQJI"/>
    <property type="match status" value="1"/>
</dbReference>
<dbReference type="AlphaFoldDB" id="A0A934IP41"/>
<dbReference type="InterPro" id="IPR036390">
    <property type="entry name" value="WH_DNA-bd_sf"/>
</dbReference>
<evidence type="ECO:0000313" key="2">
    <source>
        <dbReference type="EMBL" id="MBJ3777452.1"/>
    </source>
</evidence>
<keyword evidence="3" id="KW-1185">Reference proteome</keyword>
<dbReference type="Gene3D" id="1.10.10.10">
    <property type="entry name" value="Winged helix-like DNA-binding domain superfamily/Winged helix DNA-binding domain"/>
    <property type="match status" value="1"/>
</dbReference>
<feature type="domain" description="Transcription regulator PadR N-terminal" evidence="1">
    <location>
        <begin position="6"/>
        <end position="78"/>
    </location>
</feature>
<proteinExistence type="predicted"/>
<dbReference type="Pfam" id="PF03551">
    <property type="entry name" value="PadR"/>
    <property type="match status" value="1"/>
</dbReference>
<name>A0A934IP41_9HYPH</name>
<dbReference type="InterPro" id="IPR036388">
    <property type="entry name" value="WH-like_DNA-bd_sf"/>
</dbReference>
<sequence length="179" mass="19599">MSTLCLAILQCGEATGYEIKKESVEGDYRYFVDASYGSIYPALARLANDGYVTVREETHPGRPIRKIYSITPEGTDALIAALSQPPGPDQRRSRFLLVAKSAPHLPAAVVKAAVDERRRLLTEEMEHLRRITADYSDEPSVAWIVGYGLACMGTSLDYLEKNADDLVAIAKPPLADAAE</sequence>
<dbReference type="PANTHER" id="PTHR43252:SF2">
    <property type="entry name" value="TRANSCRIPTION REGULATOR, PADR-LIKE FAMILY"/>
    <property type="match status" value="1"/>
</dbReference>
<dbReference type="Proteomes" id="UP000609531">
    <property type="component" value="Unassembled WGS sequence"/>
</dbReference>
<evidence type="ECO:0000259" key="1">
    <source>
        <dbReference type="Pfam" id="PF03551"/>
    </source>
</evidence>
<organism evidence="2 3">
    <name type="scientific">Acuticoccus mangrovi</name>
    <dbReference type="NCBI Taxonomy" id="2796142"/>
    <lineage>
        <taxon>Bacteria</taxon>
        <taxon>Pseudomonadati</taxon>
        <taxon>Pseudomonadota</taxon>
        <taxon>Alphaproteobacteria</taxon>
        <taxon>Hyphomicrobiales</taxon>
        <taxon>Amorphaceae</taxon>
        <taxon>Acuticoccus</taxon>
    </lineage>
</organism>
<gene>
    <name evidence="2" type="ORF">JCR33_17220</name>
</gene>
<evidence type="ECO:0000313" key="3">
    <source>
        <dbReference type="Proteomes" id="UP000609531"/>
    </source>
</evidence>
<dbReference type="SUPFAM" id="SSF46785">
    <property type="entry name" value="Winged helix' DNA-binding domain"/>
    <property type="match status" value="1"/>
</dbReference>